<dbReference type="PANTHER" id="PTHR33281">
    <property type="entry name" value="UPF0187 PROTEIN YNEE"/>
    <property type="match status" value="1"/>
</dbReference>
<dbReference type="Pfam" id="PF25539">
    <property type="entry name" value="Bestrophin_2"/>
    <property type="match status" value="1"/>
</dbReference>
<keyword evidence="5 9" id="KW-1133">Transmembrane helix</keyword>
<dbReference type="EMBL" id="LZLS01000089">
    <property type="protein sequence ID" value="OBK27760.1"/>
    <property type="molecule type" value="Genomic_DNA"/>
</dbReference>
<keyword evidence="7 9" id="KW-0472">Membrane</keyword>
<protein>
    <recommendedName>
        <fullName evidence="12">Bestrophin</fullName>
    </recommendedName>
</protein>
<keyword evidence="4 9" id="KW-0812">Transmembrane</keyword>
<gene>
    <name evidence="10" type="ORF">A5634_22145</name>
</gene>
<evidence type="ECO:0000256" key="2">
    <source>
        <dbReference type="ARBA" id="ARBA00022448"/>
    </source>
</evidence>
<evidence type="ECO:0000256" key="8">
    <source>
        <dbReference type="ARBA" id="ARBA00034708"/>
    </source>
</evidence>
<evidence type="ECO:0000256" key="3">
    <source>
        <dbReference type="ARBA" id="ARBA00022475"/>
    </source>
</evidence>
<keyword evidence="3" id="KW-1003">Cell membrane</keyword>
<evidence type="ECO:0000313" key="11">
    <source>
        <dbReference type="Proteomes" id="UP000093928"/>
    </source>
</evidence>
<keyword evidence="2" id="KW-0813">Transport</keyword>
<name>A0A1A3P258_MYCAS</name>
<dbReference type="InterPro" id="IPR044669">
    <property type="entry name" value="YneE/VCCN1/2-like"/>
</dbReference>
<dbReference type="AlphaFoldDB" id="A0A1A3P258"/>
<evidence type="ECO:0000256" key="1">
    <source>
        <dbReference type="ARBA" id="ARBA00004651"/>
    </source>
</evidence>
<evidence type="ECO:0000313" key="10">
    <source>
        <dbReference type="EMBL" id="OBK27760.1"/>
    </source>
</evidence>
<evidence type="ECO:0000256" key="9">
    <source>
        <dbReference type="SAM" id="Phobius"/>
    </source>
</evidence>
<comment type="similarity">
    <text evidence="8">Belongs to the anion channel-forming bestrophin (TC 1.A.46) family.</text>
</comment>
<evidence type="ECO:0000256" key="5">
    <source>
        <dbReference type="ARBA" id="ARBA00022989"/>
    </source>
</evidence>
<evidence type="ECO:0008006" key="12">
    <source>
        <dbReference type="Google" id="ProtNLM"/>
    </source>
</evidence>
<keyword evidence="6" id="KW-0406">Ion transport</keyword>
<feature type="transmembrane region" description="Helical" evidence="9">
    <location>
        <begin position="50"/>
        <end position="68"/>
    </location>
</feature>
<comment type="subcellular location">
    <subcellularLocation>
        <location evidence="1">Cell membrane</location>
        <topology evidence="1">Multi-pass membrane protein</topology>
    </subcellularLocation>
</comment>
<reference evidence="10 11" key="1">
    <citation type="submission" date="2016-06" db="EMBL/GenBank/DDBJ databases">
        <authorList>
            <person name="Kjaerup R.B."/>
            <person name="Dalgaard T.S."/>
            <person name="Juul-Madsen H.R."/>
        </authorList>
    </citation>
    <scope>NUCLEOTIDE SEQUENCE [LARGE SCALE GENOMIC DNA]</scope>
    <source>
        <strain evidence="10 11">1165133.8</strain>
    </source>
</reference>
<dbReference type="GO" id="GO:0005254">
    <property type="term" value="F:chloride channel activity"/>
    <property type="evidence" value="ECO:0007669"/>
    <property type="project" value="InterPro"/>
</dbReference>
<dbReference type="RefSeq" id="WP_065143872.1">
    <property type="nucleotide sequence ID" value="NZ_LZLS01000089.1"/>
</dbReference>
<dbReference type="GO" id="GO:0005886">
    <property type="term" value="C:plasma membrane"/>
    <property type="evidence" value="ECO:0007669"/>
    <property type="project" value="UniProtKB-SubCell"/>
</dbReference>
<dbReference type="Proteomes" id="UP000093928">
    <property type="component" value="Unassembled WGS sequence"/>
</dbReference>
<dbReference type="PANTHER" id="PTHR33281:SF19">
    <property type="entry name" value="VOLTAGE-DEPENDENT ANION CHANNEL-FORMING PROTEIN YNEE"/>
    <property type="match status" value="1"/>
</dbReference>
<feature type="transmembrane region" description="Helical" evidence="9">
    <location>
        <begin position="24"/>
        <end position="44"/>
    </location>
</feature>
<sequence length="295" mass="33092">MIEYDPHKWLSHFFDIRGSLVREISGRVSLCVAWGAAVVAFHNYVAPVSMPIQLHTLMGLALSLLLVFRTSSSYDRFWEGRKLWGGIVNETRNLVRSASTYLKADPEVVARLTRWTAAFPWAVMHSLRATEVLGPQITELPLAEAQEAIDAQHPALAVAGSMSGCLREARERGLISDIMLTSMDQNIQLLVDYLGSCERIRKTPMPFAYAVHLRRALVLYCFTLPFAMVETFGWTTIVDVLVIAYTFFGIEEIGVEIEDPFGYDANDLPLEDICEAIHRNVYAQAGIEKLNHESA</sequence>
<evidence type="ECO:0000256" key="6">
    <source>
        <dbReference type="ARBA" id="ARBA00023065"/>
    </source>
</evidence>
<organism evidence="10 11">
    <name type="scientific">Mycobacterium asiaticum</name>
    <dbReference type="NCBI Taxonomy" id="1790"/>
    <lineage>
        <taxon>Bacteria</taxon>
        <taxon>Bacillati</taxon>
        <taxon>Actinomycetota</taxon>
        <taxon>Actinomycetes</taxon>
        <taxon>Mycobacteriales</taxon>
        <taxon>Mycobacteriaceae</taxon>
        <taxon>Mycobacterium</taxon>
    </lineage>
</organism>
<dbReference type="OrthoDB" id="445589at2"/>
<comment type="caution">
    <text evidence="10">The sequence shown here is derived from an EMBL/GenBank/DDBJ whole genome shotgun (WGS) entry which is preliminary data.</text>
</comment>
<evidence type="ECO:0000256" key="4">
    <source>
        <dbReference type="ARBA" id="ARBA00022692"/>
    </source>
</evidence>
<evidence type="ECO:0000256" key="7">
    <source>
        <dbReference type="ARBA" id="ARBA00023136"/>
    </source>
</evidence>
<accession>A0A1A3P258</accession>
<proteinExistence type="inferred from homology"/>